<dbReference type="OrthoDB" id="1675500at2"/>
<keyword evidence="6" id="KW-0012">Acyltransferase</keyword>
<dbReference type="EMBL" id="FODY01000001">
    <property type="protein sequence ID" value="SEO28405.1"/>
    <property type="molecule type" value="Genomic_DNA"/>
</dbReference>
<evidence type="ECO:0000256" key="1">
    <source>
        <dbReference type="ARBA" id="ARBA00012156"/>
    </source>
</evidence>
<evidence type="ECO:0000256" key="4">
    <source>
        <dbReference type="ARBA" id="ARBA00022723"/>
    </source>
</evidence>
<dbReference type="GO" id="GO:0046872">
    <property type="term" value="F:metal ion binding"/>
    <property type="evidence" value="ECO:0007669"/>
    <property type="project" value="UniProtKB-KW"/>
</dbReference>
<name>A0A1H8NFM7_9FIRM</name>
<evidence type="ECO:0000256" key="6">
    <source>
        <dbReference type="ARBA" id="ARBA00023315"/>
    </source>
</evidence>
<keyword evidence="3" id="KW-0819">tRNA processing</keyword>
<dbReference type="STRING" id="112903.SAMN04490178_10179"/>
<evidence type="ECO:0000256" key="3">
    <source>
        <dbReference type="ARBA" id="ARBA00022694"/>
    </source>
</evidence>
<dbReference type="InterPro" id="IPR043129">
    <property type="entry name" value="ATPase_NBD"/>
</dbReference>
<dbReference type="RefSeq" id="WP_091743413.1">
    <property type="nucleotide sequence ID" value="NZ_FODY01000001.1"/>
</dbReference>
<organism evidence="9 10">
    <name type="scientific">Propionispora vibrioides</name>
    <dbReference type="NCBI Taxonomy" id="112903"/>
    <lineage>
        <taxon>Bacteria</taxon>
        <taxon>Bacillati</taxon>
        <taxon>Bacillota</taxon>
        <taxon>Negativicutes</taxon>
        <taxon>Selenomonadales</taxon>
        <taxon>Sporomusaceae</taxon>
        <taxon>Propionispora</taxon>
    </lineage>
</organism>
<keyword evidence="4" id="KW-0479">Metal-binding</keyword>
<sequence length="313" mass="33643">MTRCYLGIDTSCYTTSVAIFSEAGHLVAEARKLLTVKAGGRGLAQSEMVFQHSRNLPPLLEQALTSIQDERVLAAIGVSAYPRPLPDSYMPAFLVGEGYAKALACMQNSRLYRISHQENHILAGIWSAGGPAGNNFLAVHVSGGTTEIVRVSKTSPMSLERLGGSSDLHAGQFIDRVGVAMRLPFPAGPHLEKLAAQGHDNPLLLPVAARGLQISFSGPESHVMRLLPKNPDFAALAAGVEICVAEALYKMIREAIGQTGLEEVLMVGGVMSNSFIRQYVSKKLTAERAKLYFPQREFSSDNAVGAAYFASIQ</sequence>
<dbReference type="GO" id="GO:0008033">
    <property type="term" value="P:tRNA processing"/>
    <property type="evidence" value="ECO:0007669"/>
    <property type="project" value="UniProtKB-KW"/>
</dbReference>
<reference evidence="9 10" key="1">
    <citation type="submission" date="2016-10" db="EMBL/GenBank/DDBJ databases">
        <authorList>
            <person name="de Groot N.N."/>
        </authorList>
    </citation>
    <scope>NUCLEOTIDE SEQUENCE [LARGE SCALE GENOMIC DNA]</scope>
    <source>
        <strain evidence="9 10">DSM 13305</strain>
    </source>
</reference>
<evidence type="ECO:0000256" key="5">
    <source>
        <dbReference type="ARBA" id="ARBA00023004"/>
    </source>
</evidence>
<dbReference type="SUPFAM" id="SSF53067">
    <property type="entry name" value="Actin-like ATPase domain"/>
    <property type="match status" value="1"/>
</dbReference>
<evidence type="ECO:0000313" key="10">
    <source>
        <dbReference type="Proteomes" id="UP000198847"/>
    </source>
</evidence>
<feature type="domain" description="Gcp-like" evidence="8">
    <location>
        <begin position="51"/>
        <end position="307"/>
    </location>
</feature>
<dbReference type="EC" id="2.3.1.234" evidence="1"/>
<dbReference type="PANTHER" id="PTHR11735:SF6">
    <property type="entry name" value="TRNA N6-ADENOSINE THREONYLCARBAMOYLTRANSFERASE, MITOCHONDRIAL"/>
    <property type="match status" value="1"/>
</dbReference>
<dbReference type="Pfam" id="PF00814">
    <property type="entry name" value="TsaD"/>
    <property type="match status" value="1"/>
</dbReference>
<keyword evidence="5" id="KW-0408">Iron</keyword>
<evidence type="ECO:0000256" key="2">
    <source>
        <dbReference type="ARBA" id="ARBA00022679"/>
    </source>
</evidence>
<dbReference type="InterPro" id="IPR017861">
    <property type="entry name" value="KAE1/TsaD"/>
</dbReference>
<evidence type="ECO:0000256" key="7">
    <source>
        <dbReference type="ARBA" id="ARBA00048117"/>
    </source>
</evidence>
<dbReference type="PRINTS" id="PR00789">
    <property type="entry name" value="OSIALOPTASE"/>
</dbReference>
<comment type="catalytic activity">
    <reaction evidence="7">
        <text>L-threonylcarbamoyladenylate + adenosine(37) in tRNA = N(6)-L-threonylcarbamoyladenosine(37) in tRNA + AMP + H(+)</text>
        <dbReference type="Rhea" id="RHEA:37059"/>
        <dbReference type="Rhea" id="RHEA-COMP:10162"/>
        <dbReference type="Rhea" id="RHEA-COMP:10163"/>
        <dbReference type="ChEBI" id="CHEBI:15378"/>
        <dbReference type="ChEBI" id="CHEBI:73682"/>
        <dbReference type="ChEBI" id="CHEBI:74411"/>
        <dbReference type="ChEBI" id="CHEBI:74418"/>
        <dbReference type="ChEBI" id="CHEBI:456215"/>
        <dbReference type="EC" id="2.3.1.234"/>
    </reaction>
</comment>
<proteinExistence type="predicted"/>
<dbReference type="Gene3D" id="3.30.420.40">
    <property type="match status" value="2"/>
</dbReference>
<evidence type="ECO:0000313" key="9">
    <source>
        <dbReference type="EMBL" id="SEO28405.1"/>
    </source>
</evidence>
<dbReference type="AlphaFoldDB" id="A0A1H8NFM7"/>
<evidence type="ECO:0000259" key="8">
    <source>
        <dbReference type="Pfam" id="PF00814"/>
    </source>
</evidence>
<keyword evidence="10" id="KW-1185">Reference proteome</keyword>
<accession>A0A1H8NFM7</accession>
<keyword evidence="2" id="KW-0808">Transferase</keyword>
<protein>
    <recommendedName>
        <fullName evidence="1">N(6)-L-threonylcarbamoyladenine synthase</fullName>
        <ecNumber evidence="1">2.3.1.234</ecNumber>
    </recommendedName>
</protein>
<dbReference type="Proteomes" id="UP000198847">
    <property type="component" value="Unassembled WGS sequence"/>
</dbReference>
<dbReference type="PANTHER" id="PTHR11735">
    <property type="entry name" value="TRNA N6-ADENOSINE THREONYLCARBAMOYLTRANSFERASE"/>
    <property type="match status" value="1"/>
</dbReference>
<dbReference type="InterPro" id="IPR000905">
    <property type="entry name" value="Gcp-like_dom"/>
</dbReference>
<gene>
    <name evidence="9" type="ORF">SAMN04490178_10179</name>
</gene>
<dbReference type="GO" id="GO:0061711">
    <property type="term" value="F:tRNA N(6)-L-threonylcarbamoyladenine synthase activity"/>
    <property type="evidence" value="ECO:0007669"/>
    <property type="project" value="UniProtKB-EC"/>
</dbReference>